<dbReference type="PANTHER" id="PTHR19964:SF92">
    <property type="entry name" value="PATJ HOMOLOG"/>
    <property type="match status" value="1"/>
</dbReference>
<dbReference type="STRING" id="31246.A0A183NFN9"/>
<gene>
    <name evidence="1" type="ORF">SMTD_LOCUS925</name>
</gene>
<name>A0A183NFN9_9TREM</name>
<dbReference type="CDD" id="cd06667">
    <property type="entry name" value="PDZ2_MUPP1-like"/>
    <property type="match status" value="1"/>
</dbReference>
<evidence type="ECO:0000313" key="1">
    <source>
        <dbReference type="EMBL" id="VDO74108.1"/>
    </source>
</evidence>
<dbReference type="SMART" id="SM00228">
    <property type="entry name" value="PDZ"/>
    <property type="match status" value="1"/>
</dbReference>
<dbReference type="Proteomes" id="UP000269396">
    <property type="component" value="Unassembled WGS sequence"/>
</dbReference>
<dbReference type="SUPFAM" id="SSF50156">
    <property type="entry name" value="PDZ domain-like"/>
    <property type="match status" value="1"/>
</dbReference>
<dbReference type="AlphaFoldDB" id="A0A183NFN9"/>
<dbReference type="Gene3D" id="2.30.42.10">
    <property type="match status" value="1"/>
</dbReference>
<evidence type="ECO:0000313" key="2">
    <source>
        <dbReference type="Proteomes" id="UP000269396"/>
    </source>
</evidence>
<dbReference type="PANTHER" id="PTHR19964">
    <property type="entry name" value="MULTIPLE PDZ DOMAIN PROTEIN"/>
    <property type="match status" value="1"/>
</dbReference>
<reference evidence="1 2" key="1">
    <citation type="submission" date="2018-11" db="EMBL/GenBank/DDBJ databases">
        <authorList>
            <consortium name="Pathogen Informatics"/>
        </authorList>
    </citation>
    <scope>NUCLEOTIDE SEQUENCE [LARGE SCALE GENOMIC DNA]</scope>
    <source>
        <strain>Denwood</strain>
        <strain evidence="2">Zambia</strain>
    </source>
</reference>
<dbReference type="Pfam" id="PF00595">
    <property type="entry name" value="PDZ"/>
    <property type="match status" value="1"/>
</dbReference>
<protein>
    <submittedName>
        <fullName evidence="1">Uncharacterized protein</fullName>
    </submittedName>
</protein>
<dbReference type="InterPro" id="IPR051342">
    <property type="entry name" value="PDZ_scaffold"/>
</dbReference>
<sequence>MMNGELLRIVHITAQQLSKIKLEIETRSLNPHEEYDTIGKLTFQHLIYISNHSQLLNTDWTEIEVIELLVDNATHLGFGMCGSKSTGVIVRCITPGGAAELDGRLRLGDHIVCIHDHNVRSYGPDQVATVLRQTISNCLSEVVLKQDSLQTDETSTKTMNKKSSLIRTQPLTNRTSSTFTNTINIRSEKYTLSPSQIDSNQIESNEIHEINQKLMSDPTVLIRMIVARPANGDPVDLNDISLKQQAVCHQHGVLGMLM</sequence>
<dbReference type="InterPro" id="IPR001478">
    <property type="entry name" value="PDZ"/>
</dbReference>
<dbReference type="PROSITE" id="PS50106">
    <property type="entry name" value="PDZ"/>
    <property type="match status" value="1"/>
</dbReference>
<organism evidence="1 2">
    <name type="scientific">Schistosoma mattheei</name>
    <dbReference type="NCBI Taxonomy" id="31246"/>
    <lineage>
        <taxon>Eukaryota</taxon>
        <taxon>Metazoa</taxon>
        <taxon>Spiralia</taxon>
        <taxon>Lophotrochozoa</taxon>
        <taxon>Platyhelminthes</taxon>
        <taxon>Trematoda</taxon>
        <taxon>Digenea</taxon>
        <taxon>Strigeidida</taxon>
        <taxon>Schistosomatoidea</taxon>
        <taxon>Schistosomatidae</taxon>
        <taxon>Schistosoma</taxon>
    </lineage>
</organism>
<proteinExistence type="predicted"/>
<keyword evidence="2" id="KW-1185">Reference proteome</keyword>
<accession>A0A183NFN9</accession>
<dbReference type="EMBL" id="UZAL01000940">
    <property type="protein sequence ID" value="VDO74108.1"/>
    <property type="molecule type" value="Genomic_DNA"/>
</dbReference>
<dbReference type="InterPro" id="IPR036034">
    <property type="entry name" value="PDZ_sf"/>
</dbReference>